<feature type="transmembrane region" description="Helical" evidence="7">
    <location>
        <begin position="96"/>
        <end position="114"/>
    </location>
</feature>
<feature type="transmembrane region" description="Helical" evidence="7">
    <location>
        <begin position="407"/>
        <end position="427"/>
    </location>
</feature>
<accession>A0A0K0X4C8</accession>
<feature type="transmembrane region" description="Helical" evidence="7">
    <location>
        <begin position="383"/>
        <end position="401"/>
    </location>
</feature>
<feature type="transmembrane region" description="Helical" evidence="7">
    <location>
        <begin position="234"/>
        <end position="252"/>
    </location>
</feature>
<feature type="transmembrane region" description="Helical" evidence="7">
    <location>
        <begin position="48"/>
        <end position="75"/>
    </location>
</feature>
<dbReference type="RefSeq" id="WP_083452843.1">
    <property type="nucleotide sequence ID" value="NZ_CP012150.1"/>
</dbReference>
<evidence type="ECO:0000256" key="5">
    <source>
        <dbReference type="ARBA" id="ARBA00023136"/>
    </source>
</evidence>
<evidence type="ECO:0000256" key="1">
    <source>
        <dbReference type="ARBA" id="ARBA00004651"/>
    </source>
</evidence>
<feature type="transmembrane region" description="Helical" evidence="7">
    <location>
        <begin position="164"/>
        <end position="186"/>
    </location>
</feature>
<organism evidence="8 9">
    <name type="scientific">Mycolicibacterium goodii</name>
    <name type="common">Mycobacterium goodii</name>
    <dbReference type="NCBI Taxonomy" id="134601"/>
    <lineage>
        <taxon>Bacteria</taxon>
        <taxon>Bacillati</taxon>
        <taxon>Actinomycetota</taxon>
        <taxon>Actinomycetes</taxon>
        <taxon>Mycobacteriales</taxon>
        <taxon>Mycobacteriaceae</taxon>
        <taxon>Mycolicibacterium</taxon>
    </lineage>
</organism>
<reference evidence="8 9" key="1">
    <citation type="submission" date="2015-07" db="EMBL/GenBank/DDBJ databases">
        <title>Complete genome sequence of Mycobacterium goodii X7B, a facultative thermophilic biodesulfurizing bacterium.</title>
        <authorList>
            <person name="Yu B."/>
            <person name="Li F."/>
            <person name="Xu P."/>
        </authorList>
    </citation>
    <scope>NUCLEOTIDE SEQUENCE [LARGE SCALE GENOMIC DNA]</scope>
    <source>
        <strain evidence="8 9">X7B</strain>
    </source>
</reference>
<keyword evidence="4 7" id="KW-1133">Transmembrane helix</keyword>
<keyword evidence="2" id="KW-1003">Cell membrane</keyword>
<feature type="transmembrane region" description="Helical" evidence="7">
    <location>
        <begin position="349"/>
        <end position="371"/>
    </location>
</feature>
<evidence type="ECO:0000256" key="6">
    <source>
        <dbReference type="SAM" id="MobiDB-lite"/>
    </source>
</evidence>
<feature type="transmembrane region" description="Helical" evidence="7">
    <location>
        <begin position="272"/>
        <end position="294"/>
    </location>
</feature>
<comment type="subcellular location">
    <subcellularLocation>
        <location evidence="1">Cell membrane</location>
        <topology evidence="1">Multi-pass membrane protein</topology>
    </subcellularLocation>
</comment>
<evidence type="ECO:0000256" key="3">
    <source>
        <dbReference type="ARBA" id="ARBA00022692"/>
    </source>
</evidence>
<evidence type="ECO:0000313" key="8">
    <source>
        <dbReference type="EMBL" id="AKS32320.1"/>
    </source>
</evidence>
<keyword evidence="3 7" id="KW-0812">Transmembrane</keyword>
<dbReference type="GO" id="GO:0005886">
    <property type="term" value="C:plasma membrane"/>
    <property type="evidence" value="ECO:0007669"/>
    <property type="project" value="UniProtKB-SubCell"/>
</dbReference>
<dbReference type="InterPro" id="IPR002797">
    <property type="entry name" value="Polysacc_synth"/>
</dbReference>
<dbReference type="Proteomes" id="UP000062255">
    <property type="component" value="Chromosome"/>
</dbReference>
<dbReference type="OrthoDB" id="3728782at2"/>
<dbReference type="AlphaFoldDB" id="A0A0K0X4C8"/>
<feature type="transmembrane region" description="Helical" evidence="7">
    <location>
        <begin position="134"/>
        <end position="152"/>
    </location>
</feature>
<evidence type="ECO:0000256" key="7">
    <source>
        <dbReference type="SAM" id="Phobius"/>
    </source>
</evidence>
<dbReference type="Pfam" id="PF01943">
    <property type="entry name" value="Polysacc_synt"/>
    <property type="match status" value="1"/>
</dbReference>
<protein>
    <recommendedName>
        <fullName evidence="10">Polysaccharide biosynthesis protein</fullName>
    </recommendedName>
</protein>
<feature type="region of interest" description="Disordered" evidence="6">
    <location>
        <begin position="440"/>
        <end position="461"/>
    </location>
</feature>
<gene>
    <name evidence="8" type="ORF">AFA91_11040</name>
</gene>
<evidence type="ECO:0008006" key="10">
    <source>
        <dbReference type="Google" id="ProtNLM"/>
    </source>
</evidence>
<sequence>MTDDQRRLAPQERRSLVLGPLYRILGTPVVALLGLVNTAIIVRETGEAVFGLVSLVATVTVLFPFADLGIGATAINAAAMLGGENHDEAVDIIRRAYRVLFAVAGVLIAIALSVMMLDAWKVVVGFASGPQDRWAITVAAGIFALTVPAGLGPRILVGIDRNPLATLVLMSCPAFGLGLTVVLRAIGADGIWYAISALGGLLIGQSVGTVLALRLSGLGTDVFSPVSPSRTGRHLLAGSIWLFLVGVGIPIGSQGGRVLLAHLSTPEELSRYALMAQIYAVGWQVLSTAALAYWPIFVKRRGAADVTIRMWWRLTVALAVVGLSAMMCLGLLGPWAASVLSGGAIDVSAWLALAFGAVLVGQALHLAASVLLTRPNEARWQAFWTLAMAAVSIGLGCLVVARFGAVGVVFASAFAILAAQVLPDLLWVPRLVRRRPPVGAEPSRWVRQPSPQRARRGSPSR</sequence>
<dbReference type="PANTHER" id="PTHR30250">
    <property type="entry name" value="PST FAMILY PREDICTED COLANIC ACID TRANSPORTER"/>
    <property type="match status" value="1"/>
</dbReference>
<evidence type="ECO:0000256" key="4">
    <source>
        <dbReference type="ARBA" id="ARBA00022989"/>
    </source>
</evidence>
<proteinExistence type="predicted"/>
<keyword evidence="5 7" id="KW-0472">Membrane</keyword>
<feature type="transmembrane region" description="Helical" evidence="7">
    <location>
        <begin position="192"/>
        <end position="213"/>
    </location>
</feature>
<dbReference type="STRING" id="134601.AFA91_11040"/>
<dbReference type="PANTHER" id="PTHR30250:SF26">
    <property type="entry name" value="PSMA PROTEIN"/>
    <property type="match status" value="1"/>
</dbReference>
<dbReference type="KEGG" id="mgo:AFA91_11040"/>
<feature type="transmembrane region" description="Helical" evidence="7">
    <location>
        <begin position="314"/>
        <end position="337"/>
    </location>
</feature>
<feature type="transmembrane region" description="Helical" evidence="7">
    <location>
        <begin position="21"/>
        <end position="42"/>
    </location>
</feature>
<dbReference type="EMBL" id="CP012150">
    <property type="protein sequence ID" value="AKS32320.1"/>
    <property type="molecule type" value="Genomic_DNA"/>
</dbReference>
<evidence type="ECO:0000256" key="2">
    <source>
        <dbReference type="ARBA" id="ARBA00022475"/>
    </source>
</evidence>
<evidence type="ECO:0000313" key="9">
    <source>
        <dbReference type="Proteomes" id="UP000062255"/>
    </source>
</evidence>
<name>A0A0K0X4C8_MYCGD</name>
<dbReference type="InterPro" id="IPR050833">
    <property type="entry name" value="Poly_Biosynth_Transport"/>
</dbReference>